<comment type="similarity">
    <text evidence="1">Belongs to the Fur family.</text>
</comment>
<dbReference type="InterPro" id="IPR036388">
    <property type="entry name" value="WH-like_DNA-bd_sf"/>
</dbReference>
<accession>A0A068SPL0</accession>
<dbReference type="PATRIC" id="fig|1028800.3.peg.2014"/>
<keyword evidence="6" id="KW-0804">Transcription</keyword>
<dbReference type="HOGENOM" id="CLU_096072_2_2_5"/>
<dbReference type="Gene3D" id="3.30.1490.190">
    <property type="match status" value="1"/>
</dbReference>
<protein>
    <submittedName>
        <fullName evidence="8">Zinc uptake transcriptional regulator protein, Fur family</fullName>
    </submittedName>
</protein>
<keyword evidence="5" id="KW-0238">DNA-binding</keyword>
<dbReference type="GO" id="GO:0008270">
    <property type="term" value="F:zinc ion binding"/>
    <property type="evidence" value="ECO:0007669"/>
    <property type="project" value="TreeGrafter"/>
</dbReference>
<evidence type="ECO:0000313" key="8">
    <source>
        <dbReference type="EMBL" id="CDN48168.1"/>
    </source>
</evidence>
<dbReference type="GO" id="GO:1900376">
    <property type="term" value="P:regulation of secondary metabolite biosynthetic process"/>
    <property type="evidence" value="ECO:0007669"/>
    <property type="project" value="TreeGrafter"/>
</dbReference>
<dbReference type="OrthoDB" id="9801127at2"/>
<reference evidence="9" key="1">
    <citation type="journal article" date="2014" name="BMC Genomics">
        <title>Genome sequencing of two Neorhizobium galegae strains reveals a noeT gene responsible for the unusual acetylation of the nodulation factors.</title>
        <authorList>
            <person name="Osterman J."/>
            <person name="Marsh J."/>
            <person name="Laine P.K."/>
            <person name="Zeng Z."/>
            <person name="Alatalo E."/>
            <person name="Sullivan J.T."/>
            <person name="Young J.P."/>
            <person name="Thomas-Oates J."/>
            <person name="Paulin L."/>
            <person name="Lindstrom K."/>
        </authorList>
    </citation>
    <scope>NUCLEOTIDE SEQUENCE [LARGE SCALE GENOMIC DNA]</scope>
    <source>
        <strain evidence="9">HAMBI 540</strain>
    </source>
</reference>
<dbReference type="PANTHER" id="PTHR33202:SF6">
    <property type="entry name" value="ZINC UPTAKE REGULATION PROTEIN"/>
    <property type="match status" value="1"/>
</dbReference>
<evidence type="ECO:0000256" key="4">
    <source>
        <dbReference type="ARBA" id="ARBA00023015"/>
    </source>
</evidence>
<keyword evidence="3 7" id="KW-0862">Zinc</keyword>
<keyword evidence="9" id="KW-1185">Reference proteome</keyword>
<evidence type="ECO:0000256" key="6">
    <source>
        <dbReference type="ARBA" id="ARBA00023163"/>
    </source>
</evidence>
<feature type="binding site" evidence="7">
    <location>
        <position position="101"/>
    </location>
    <ligand>
        <name>Zn(2+)</name>
        <dbReference type="ChEBI" id="CHEBI:29105"/>
    </ligand>
</feature>
<evidence type="ECO:0000313" key="9">
    <source>
        <dbReference type="Proteomes" id="UP000028181"/>
    </source>
</evidence>
<dbReference type="InterPro" id="IPR036390">
    <property type="entry name" value="WH_DNA-bd_sf"/>
</dbReference>
<dbReference type="Pfam" id="PF01475">
    <property type="entry name" value="FUR"/>
    <property type="match status" value="1"/>
</dbReference>
<feature type="binding site" evidence="7">
    <location>
        <position position="104"/>
    </location>
    <ligand>
        <name>Zn(2+)</name>
        <dbReference type="ChEBI" id="CHEBI:29105"/>
    </ligand>
</feature>
<dbReference type="InterPro" id="IPR002481">
    <property type="entry name" value="FUR"/>
</dbReference>
<dbReference type="eggNOG" id="COG0735">
    <property type="taxonomic scope" value="Bacteria"/>
</dbReference>
<name>A0A068SPL0_NEOGA</name>
<dbReference type="Gene3D" id="1.10.10.10">
    <property type="entry name" value="Winged helix-like DNA-binding domain superfamily/Winged helix DNA-binding domain"/>
    <property type="match status" value="1"/>
</dbReference>
<keyword evidence="4" id="KW-0805">Transcription regulation</keyword>
<dbReference type="SUPFAM" id="SSF46785">
    <property type="entry name" value="Winged helix' DNA-binding domain"/>
    <property type="match status" value="1"/>
</dbReference>
<dbReference type="EMBL" id="HG938353">
    <property type="protein sequence ID" value="CDN48168.1"/>
    <property type="molecule type" value="Genomic_DNA"/>
</dbReference>
<feature type="binding site" evidence="7">
    <location>
        <position position="141"/>
    </location>
    <ligand>
        <name>Zn(2+)</name>
        <dbReference type="ChEBI" id="CHEBI:29105"/>
    </ligand>
</feature>
<dbReference type="GO" id="GO:0005829">
    <property type="term" value="C:cytosol"/>
    <property type="evidence" value="ECO:0007669"/>
    <property type="project" value="TreeGrafter"/>
</dbReference>
<dbReference type="KEGG" id="ngg:RG540_CH19990"/>
<keyword evidence="2" id="KW-0678">Repressor</keyword>
<dbReference type="GeneID" id="24256546"/>
<proteinExistence type="inferred from homology"/>
<evidence type="ECO:0000256" key="2">
    <source>
        <dbReference type="ARBA" id="ARBA00022491"/>
    </source>
</evidence>
<gene>
    <name evidence="8" type="ORF">RG540_CH19990</name>
</gene>
<dbReference type="GO" id="GO:0003700">
    <property type="term" value="F:DNA-binding transcription factor activity"/>
    <property type="evidence" value="ECO:0007669"/>
    <property type="project" value="InterPro"/>
</dbReference>
<dbReference type="GO" id="GO:0045892">
    <property type="term" value="P:negative regulation of DNA-templated transcription"/>
    <property type="evidence" value="ECO:0007669"/>
    <property type="project" value="TreeGrafter"/>
</dbReference>
<dbReference type="AlphaFoldDB" id="A0A068SPL0"/>
<organism evidence="8 9">
    <name type="scientific">Neorhizobium galegae bv. orientalis str. HAMBI 540</name>
    <dbReference type="NCBI Taxonomy" id="1028800"/>
    <lineage>
        <taxon>Bacteria</taxon>
        <taxon>Pseudomonadati</taxon>
        <taxon>Pseudomonadota</taxon>
        <taxon>Alphaproteobacteria</taxon>
        <taxon>Hyphomicrobiales</taxon>
        <taxon>Rhizobiaceae</taxon>
        <taxon>Rhizobium/Agrobacterium group</taxon>
        <taxon>Neorhizobium</taxon>
    </lineage>
</organism>
<dbReference type="Proteomes" id="UP000028181">
    <property type="component" value="Chromosome I"/>
</dbReference>
<evidence type="ECO:0000256" key="3">
    <source>
        <dbReference type="ARBA" id="ARBA00022833"/>
    </source>
</evidence>
<comment type="cofactor">
    <cofactor evidence="7">
        <name>Zn(2+)</name>
        <dbReference type="ChEBI" id="CHEBI:29105"/>
    </cofactor>
    <text evidence="7">Binds 1 zinc ion per subunit.</text>
</comment>
<keyword evidence="7" id="KW-0479">Metal-binding</keyword>
<feature type="binding site" evidence="7">
    <location>
        <position position="144"/>
    </location>
    <ligand>
        <name>Zn(2+)</name>
        <dbReference type="ChEBI" id="CHEBI:29105"/>
    </ligand>
</feature>
<dbReference type="RefSeq" id="WP_038587244.1">
    <property type="nucleotide sequence ID" value="NZ_HG938353.1"/>
</dbReference>
<sequence length="146" mass="15868">MNAPVSTPTSAPALTKNQSLVFDVLDRADAPVSAYTILDRLRDHGFRAPLQVYRALDKLLEFGMVHRLESLNAFVACAHPESECCGKGHGHGHGTVAFAICESCGHVSEFHDHEVDHRLSDWAKSKNFKPAKTTIEIRGLCGACAA</sequence>
<dbReference type="GO" id="GO:0000976">
    <property type="term" value="F:transcription cis-regulatory region binding"/>
    <property type="evidence" value="ECO:0007669"/>
    <property type="project" value="TreeGrafter"/>
</dbReference>
<dbReference type="InterPro" id="IPR043135">
    <property type="entry name" value="Fur_C"/>
</dbReference>
<dbReference type="PANTHER" id="PTHR33202">
    <property type="entry name" value="ZINC UPTAKE REGULATION PROTEIN"/>
    <property type="match status" value="1"/>
</dbReference>
<evidence type="ECO:0000256" key="1">
    <source>
        <dbReference type="ARBA" id="ARBA00007957"/>
    </source>
</evidence>
<evidence type="ECO:0000256" key="7">
    <source>
        <dbReference type="PIRSR" id="PIRSR602481-1"/>
    </source>
</evidence>
<evidence type="ECO:0000256" key="5">
    <source>
        <dbReference type="ARBA" id="ARBA00023125"/>
    </source>
</evidence>